<keyword evidence="3" id="KW-1185">Reference proteome</keyword>
<protein>
    <submittedName>
        <fullName evidence="2">Uncharacterized protein</fullName>
    </submittedName>
</protein>
<proteinExistence type="predicted"/>
<name>A0A542Y8T9_9MICO</name>
<evidence type="ECO:0000313" key="3">
    <source>
        <dbReference type="Proteomes" id="UP000319094"/>
    </source>
</evidence>
<dbReference type="Proteomes" id="UP000319094">
    <property type="component" value="Unassembled WGS sequence"/>
</dbReference>
<dbReference type="EMBL" id="VFON01000001">
    <property type="protein sequence ID" value="TQL44499.1"/>
    <property type="molecule type" value="Genomic_DNA"/>
</dbReference>
<accession>A0A542Y8T9</accession>
<feature type="region of interest" description="Disordered" evidence="1">
    <location>
        <begin position="333"/>
        <end position="396"/>
    </location>
</feature>
<dbReference type="AlphaFoldDB" id="A0A542Y8T9"/>
<evidence type="ECO:0000313" key="2">
    <source>
        <dbReference type="EMBL" id="TQL44499.1"/>
    </source>
</evidence>
<organism evidence="2 3">
    <name type="scientific">Leucobacter komagatae</name>
    <dbReference type="NCBI Taxonomy" id="55969"/>
    <lineage>
        <taxon>Bacteria</taxon>
        <taxon>Bacillati</taxon>
        <taxon>Actinomycetota</taxon>
        <taxon>Actinomycetes</taxon>
        <taxon>Micrococcales</taxon>
        <taxon>Microbacteriaceae</taxon>
        <taxon>Leucobacter</taxon>
    </lineage>
</organism>
<feature type="compositionally biased region" description="Low complexity" evidence="1">
    <location>
        <begin position="333"/>
        <end position="353"/>
    </location>
</feature>
<reference evidence="2 3" key="1">
    <citation type="submission" date="2019-06" db="EMBL/GenBank/DDBJ databases">
        <title>Sequencing the genomes of 1000 actinobacteria strains.</title>
        <authorList>
            <person name="Klenk H.-P."/>
        </authorList>
    </citation>
    <scope>NUCLEOTIDE SEQUENCE [LARGE SCALE GENOMIC DNA]</scope>
    <source>
        <strain evidence="2 3">DSM 8803</strain>
    </source>
</reference>
<gene>
    <name evidence="2" type="ORF">FB468_2558</name>
</gene>
<feature type="compositionally biased region" description="Gly residues" evidence="1">
    <location>
        <begin position="372"/>
        <end position="396"/>
    </location>
</feature>
<sequence length="396" mass="40572">MLLTTGGIAAPQVLYAREAANFHELADQVNAEAEKAAALAMQAGSEELLLELRSAEVHGLPAKLTALTKPADGPLSADFKRAMGAANAELVSAIAVDEVSKGHADAAKKALTAREAEEPDPQTWFDVDSELLAFYADISPEGVDTVDTSGTVTLERVQQTKRLHTENAKLSEEYAESVAEFSGENDALLGALAKIQGLATAEALRVSTVAIDELAKRDAEAEAAGLDPEAERTDEAKQLLAVATELRDRAKATLFVLDSEGKVVGYPEGAQPAEGAMRIPGGPVVRMRYVMPKLQKFVSAYEADRKAAEESAAERAAAEAAAAEAAARAEVAAVEGGAVDQGSGEQPQPGGTQPNPPVTTPPVTTPTPDPGPGTGETGGGDLGGADGSGAAGGGVS</sequence>
<feature type="compositionally biased region" description="Pro residues" evidence="1">
    <location>
        <begin position="354"/>
        <end position="371"/>
    </location>
</feature>
<evidence type="ECO:0000256" key="1">
    <source>
        <dbReference type="SAM" id="MobiDB-lite"/>
    </source>
</evidence>
<comment type="caution">
    <text evidence="2">The sequence shown here is derived from an EMBL/GenBank/DDBJ whole genome shotgun (WGS) entry which is preliminary data.</text>
</comment>